<organism evidence="4">
    <name type="scientific">Verticillium alfalfae (strain VaMs.102 / ATCC MYA-4576 / FGSC 10136)</name>
    <name type="common">Verticillium wilt of alfalfa</name>
    <name type="synonym">Verticillium albo-atrum</name>
    <dbReference type="NCBI Taxonomy" id="526221"/>
    <lineage>
        <taxon>Eukaryota</taxon>
        <taxon>Fungi</taxon>
        <taxon>Dikarya</taxon>
        <taxon>Ascomycota</taxon>
        <taxon>Pezizomycotina</taxon>
        <taxon>Sordariomycetes</taxon>
        <taxon>Hypocreomycetidae</taxon>
        <taxon>Glomerellales</taxon>
        <taxon>Plectosphaerellaceae</taxon>
        <taxon>Verticillium</taxon>
    </lineage>
</organism>
<evidence type="ECO:0000313" key="4">
    <source>
        <dbReference type="Proteomes" id="UP000008698"/>
    </source>
</evidence>
<dbReference type="OrthoDB" id="3437016at2759"/>
<accession>C9SVC5</accession>
<dbReference type="RefSeq" id="XP_003001054.1">
    <property type="nucleotide sequence ID" value="XM_003001008.1"/>
</dbReference>
<dbReference type="EMBL" id="DS985226">
    <property type="protein sequence ID" value="EEY22740.1"/>
    <property type="molecule type" value="Genomic_DNA"/>
</dbReference>
<sequence>MATMTGESAPIVPDAPSETSPLLGPEIGRVRAGSEDASSTAVATQSSDDDEHVQGKPRSANKMQVIILAVGIGIFLCAVDQLLTVATYAKIGSELQALNNTSWIATA</sequence>
<proteinExistence type="predicted"/>
<evidence type="ECO:0000256" key="2">
    <source>
        <dbReference type="SAM" id="Phobius"/>
    </source>
</evidence>
<gene>
    <name evidence="3" type="ORF">VDBG_08850</name>
</gene>
<keyword evidence="2" id="KW-0472">Membrane</keyword>
<dbReference type="KEGG" id="val:VDBG_08850"/>
<dbReference type="HOGENOM" id="CLU_2211967_0_0_1"/>
<dbReference type="AlphaFoldDB" id="C9SVC5"/>
<protein>
    <recommendedName>
        <fullName evidence="5">Major facilitator superfamily (MFS) profile domain-containing protein</fullName>
    </recommendedName>
</protein>
<feature type="transmembrane region" description="Helical" evidence="2">
    <location>
        <begin position="65"/>
        <end position="89"/>
    </location>
</feature>
<evidence type="ECO:0000256" key="1">
    <source>
        <dbReference type="SAM" id="MobiDB-lite"/>
    </source>
</evidence>
<feature type="compositionally biased region" description="Polar residues" evidence="1">
    <location>
        <begin position="36"/>
        <end position="46"/>
    </location>
</feature>
<reference evidence="4" key="1">
    <citation type="journal article" date="2011" name="PLoS Pathog.">
        <title>Comparative genomics yields insights into niche adaptation of plant vascular wilt pathogens.</title>
        <authorList>
            <person name="Klosterman S.J."/>
            <person name="Subbarao K.V."/>
            <person name="Kang S."/>
            <person name="Veronese P."/>
            <person name="Gold S.E."/>
            <person name="Thomma B.P.H.J."/>
            <person name="Chen Z."/>
            <person name="Henrissat B."/>
            <person name="Lee Y.-H."/>
            <person name="Park J."/>
            <person name="Garcia-Pedrajas M.D."/>
            <person name="Barbara D.J."/>
            <person name="Anchieta A."/>
            <person name="de Jonge R."/>
            <person name="Santhanam P."/>
            <person name="Maruthachalam K."/>
            <person name="Atallah Z."/>
            <person name="Amyotte S.G."/>
            <person name="Paz Z."/>
            <person name="Inderbitzin P."/>
            <person name="Hayes R.J."/>
            <person name="Heiman D.I."/>
            <person name="Young S."/>
            <person name="Zeng Q."/>
            <person name="Engels R."/>
            <person name="Galagan J."/>
            <person name="Cuomo C.A."/>
            <person name="Dobinson K.F."/>
            <person name="Ma L.-J."/>
        </authorList>
    </citation>
    <scope>NUCLEOTIDE SEQUENCE [LARGE SCALE GENOMIC DNA]</scope>
    <source>
        <strain evidence="4">VaMs.102 / ATCC MYA-4576 / FGSC 10136</strain>
    </source>
</reference>
<dbReference type="Proteomes" id="UP000008698">
    <property type="component" value="Unassembled WGS sequence"/>
</dbReference>
<evidence type="ECO:0000313" key="3">
    <source>
        <dbReference type="EMBL" id="EEY22740.1"/>
    </source>
</evidence>
<feature type="region of interest" description="Disordered" evidence="1">
    <location>
        <begin position="1"/>
        <end position="57"/>
    </location>
</feature>
<name>C9SVC5_VERA1</name>
<keyword evidence="2" id="KW-0812">Transmembrane</keyword>
<keyword evidence="2" id="KW-1133">Transmembrane helix</keyword>
<keyword evidence="4" id="KW-1185">Reference proteome</keyword>
<dbReference type="GeneID" id="9534443"/>
<evidence type="ECO:0008006" key="5">
    <source>
        <dbReference type="Google" id="ProtNLM"/>
    </source>
</evidence>